<feature type="region of interest" description="Disordered" evidence="8">
    <location>
        <begin position="780"/>
        <end position="945"/>
    </location>
</feature>
<comment type="cofactor">
    <cofactor evidence="2">
        <name>Mg(2+)</name>
        <dbReference type="ChEBI" id="CHEBI:18420"/>
    </cofactor>
</comment>
<dbReference type="CDD" id="cd05402">
    <property type="entry name" value="NT_PAP_TUTase"/>
    <property type="match status" value="1"/>
</dbReference>
<feature type="compositionally biased region" description="Low complexity" evidence="8">
    <location>
        <begin position="22"/>
        <end position="31"/>
    </location>
</feature>
<evidence type="ECO:0000313" key="11">
    <source>
        <dbReference type="EMBL" id="KAL1841057.1"/>
    </source>
</evidence>
<feature type="compositionally biased region" description="Polar residues" evidence="8">
    <location>
        <begin position="603"/>
        <end position="613"/>
    </location>
</feature>
<reference evidence="11 12" key="1">
    <citation type="journal article" date="2024" name="Commun. Biol.">
        <title>Comparative genomic analysis of thermophilic fungi reveals convergent evolutionary adaptations and gene losses.</title>
        <authorList>
            <person name="Steindorff A.S."/>
            <person name="Aguilar-Pontes M.V."/>
            <person name="Robinson A.J."/>
            <person name="Andreopoulos B."/>
            <person name="LaButti K."/>
            <person name="Kuo A."/>
            <person name="Mondo S."/>
            <person name="Riley R."/>
            <person name="Otillar R."/>
            <person name="Haridas S."/>
            <person name="Lipzen A."/>
            <person name="Grimwood J."/>
            <person name="Schmutz J."/>
            <person name="Clum A."/>
            <person name="Reid I.D."/>
            <person name="Moisan M.C."/>
            <person name="Butler G."/>
            <person name="Nguyen T.T.M."/>
            <person name="Dewar K."/>
            <person name="Conant G."/>
            <person name="Drula E."/>
            <person name="Henrissat B."/>
            <person name="Hansel C."/>
            <person name="Singer S."/>
            <person name="Hutchinson M.I."/>
            <person name="de Vries R.P."/>
            <person name="Natvig D.O."/>
            <person name="Powell A.J."/>
            <person name="Tsang A."/>
            <person name="Grigoriev I.V."/>
        </authorList>
    </citation>
    <scope>NUCLEOTIDE SEQUENCE [LARGE SCALE GENOMIC DNA]</scope>
    <source>
        <strain evidence="11 12">CBS 620.91</strain>
    </source>
</reference>
<feature type="compositionally biased region" description="Low complexity" evidence="8">
    <location>
        <begin position="1147"/>
        <end position="1182"/>
    </location>
</feature>
<dbReference type="SUPFAM" id="SSF81631">
    <property type="entry name" value="PAP/OAS1 substrate-binding domain"/>
    <property type="match status" value="1"/>
</dbReference>
<accession>A0ABR3VH73</accession>
<feature type="compositionally biased region" description="Polar residues" evidence="8">
    <location>
        <begin position="874"/>
        <end position="886"/>
    </location>
</feature>
<keyword evidence="12" id="KW-1185">Reference proteome</keyword>
<evidence type="ECO:0000256" key="3">
    <source>
        <dbReference type="ARBA" id="ARBA00008593"/>
    </source>
</evidence>
<organism evidence="11 12">
    <name type="scientific">Humicola insolens</name>
    <name type="common">Soft-rot fungus</name>
    <dbReference type="NCBI Taxonomy" id="85995"/>
    <lineage>
        <taxon>Eukaryota</taxon>
        <taxon>Fungi</taxon>
        <taxon>Dikarya</taxon>
        <taxon>Ascomycota</taxon>
        <taxon>Pezizomycotina</taxon>
        <taxon>Sordariomycetes</taxon>
        <taxon>Sordariomycetidae</taxon>
        <taxon>Sordariales</taxon>
        <taxon>Chaetomiaceae</taxon>
        <taxon>Mycothermus</taxon>
    </lineage>
</organism>
<evidence type="ECO:0000256" key="6">
    <source>
        <dbReference type="ARBA" id="ARBA00022723"/>
    </source>
</evidence>
<sequence>MDGQPTTAESQHRYQSHVWSGSPVVSTTTTPRVNPASPSDSGSPSLFGPQLDILPILFPQQIYHDKLLQYNKLLSTGRGGGGGLHNTPPVALSSPQSKTNTRSRSSSKVSNKDNNNAKQAAQSCHGNRAHKSSDIAERAPVKPAKELSSKMSAKKNQEQPNPGHNASARLPPSSNQNAGSFSASQSSSVPSTPHQHPRKFSFESREHSPGAPQNHSPRSAYSETNGNVPSLRPLPPRLGGCRFETAIPHSHKLKSKLSEEEEKKLEADMRDLYSRLLPTEKIEQNRKRLVEKLEKLFNNEWPGHDIKVHLFGSSGNLLCSDDSDVDICITTPWKELESVCLIADLLHRHGMEKVVCVSSAKVPIVKIWDPELNLACDMNVNNTLALENTRMVRTYVSIDERVRPLAMIVKHWTRRRIINDAAFGGTLSSYTWICLVIAFLQLRDPPVLPALHQKHNLKLTKPDGTRSEFADDLSKLRGFGAKNKESLAMLLFEFFRFYAHEFDYDKYALSIRMGKLLTKAEKKWHIGSNNALCVEEPFNTIRNLGNTADDTSFRGLHMELRRAFDLVAEAKLDECCKEYVFPKEEERIWQKPNTAPRPILVRSASQQQHQQSGRLRGGYPRNRQYHRNGGNGSRRTSSSVGYEASPTFANPGMPQTLGPHDLLWYQTQNPQLVPNDILATSLSALAQESMRFQLYTQLNQQQVMAHAQRLQNGSATDRSRTNSFDSPPLTAPVRPDLMYGFGFPMQGAQYFQPGFAAYPSSPSTTAPSANGQPEFRRSLHRNASTSDSGSTRSQSQPASRTPMTTTPSLAAYSTSSQSYTGILPPSRQMNGGHVPSFVSDEAGDVGFDDGIPRVISESPPQDDGPRYVGYYVNDHSNLNRPSNGVLNNGVAPAESKPAGQGGGGRRRLSTDQLPSAILDRRMKRTSRSPSPAGQPGQPGQAGHNRAVSIGVNSAPLLSASFVQANGNVPAKPLVVNGTAPAMVSTPVSSRPPVAPEHTASDFEENALHISQGFPTNGSWPEQQQATPSTSSGESVSTPVSQRPVIVNGSSANRSPAVMSSLMMGAALHHPYSTVVGDPAGMHGFSRLHTRQLAPLDLATSEYVAHQDFPHLSPVYENRTPSPTASRRFEPSPIVHSPGVSPAKEFPKGPSKSGSGSSNGGNNSRTPNSSSSRQQQQDSTTRSPAHEQRINGLVRENGHVRAAKSQTDSFSGWQKSKSRKKGASDLKHAANGFPQSEVPPKNEADRKGG</sequence>
<feature type="compositionally biased region" description="Basic and acidic residues" evidence="8">
    <location>
        <begin position="131"/>
        <end position="148"/>
    </location>
</feature>
<dbReference type="PANTHER" id="PTHR12271">
    <property type="entry name" value="POLY A POLYMERASE CID PAP -RELATED"/>
    <property type="match status" value="1"/>
</dbReference>
<feature type="region of interest" description="Disordered" evidence="8">
    <location>
        <begin position="1112"/>
        <end position="1248"/>
    </location>
</feature>
<feature type="compositionally biased region" description="Low complexity" evidence="8">
    <location>
        <begin position="784"/>
        <end position="796"/>
    </location>
</feature>
<feature type="domain" description="Poly(A) RNA polymerase mitochondrial-like central palm" evidence="10">
    <location>
        <begin position="265"/>
        <end position="396"/>
    </location>
</feature>
<dbReference type="Gene3D" id="3.30.460.10">
    <property type="entry name" value="Beta Polymerase, domain 2"/>
    <property type="match status" value="1"/>
</dbReference>
<evidence type="ECO:0000256" key="5">
    <source>
        <dbReference type="ARBA" id="ARBA00022679"/>
    </source>
</evidence>
<name>A0ABR3VH73_HUMIN</name>
<feature type="compositionally biased region" description="Low complexity" evidence="8">
    <location>
        <begin position="928"/>
        <end position="942"/>
    </location>
</feature>
<dbReference type="InterPro" id="IPR043519">
    <property type="entry name" value="NT_sf"/>
</dbReference>
<evidence type="ECO:0000256" key="1">
    <source>
        <dbReference type="ARBA" id="ARBA00001936"/>
    </source>
</evidence>
<evidence type="ECO:0000256" key="2">
    <source>
        <dbReference type="ARBA" id="ARBA00001946"/>
    </source>
</evidence>
<evidence type="ECO:0000259" key="9">
    <source>
        <dbReference type="Pfam" id="PF03828"/>
    </source>
</evidence>
<comment type="similarity">
    <text evidence="3">Belongs to the DNA polymerase type-B-like family.</text>
</comment>
<comment type="cofactor">
    <cofactor evidence="1">
        <name>Mn(2+)</name>
        <dbReference type="ChEBI" id="CHEBI:29035"/>
    </cofactor>
</comment>
<comment type="caution">
    <text evidence="11">The sequence shown here is derived from an EMBL/GenBank/DDBJ whole genome shotgun (WGS) entry which is preliminary data.</text>
</comment>
<feature type="compositionally biased region" description="Polar residues" evidence="8">
    <location>
        <begin position="1012"/>
        <end position="1040"/>
    </location>
</feature>
<protein>
    <recommendedName>
        <fullName evidence="4">polynucleotide adenylyltransferase</fullName>
        <ecNumber evidence="4">2.7.7.19</ecNumber>
    </recommendedName>
</protein>
<dbReference type="EMBL" id="JAZGSY010000088">
    <property type="protein sequence ID" value="KAL1841057.1"/>
    <property type="molecule type" value="Genomic_DNA"/>
</dbReference>
<dbReference type="EC" id="2.7.7.19" evidence="4"/>
<feature type="compositionally biased region" description="Basic and acidic residues" evidence="8">
    <location>
        <begin position="1239"/>
        <end position="1248"/>
    </location>
</feature>
<feature type="compositionally biased region" description="Polar residues" evidence="8">
    <location>
        <begin position="797"/>
        <end position="820"/>
    </location>
</feature>
<dbReference type="SUPFAM" id="SSF81301">
    <property type="entry name" value="Nucleotidyltransferase"/>
    <property type="match status" value="1"/>
</dbReference>
<feature type="region of interest" description="Disordered" evidence="8">
    <location>
        <begin position="1"/>
        <end position="45"/>
    </location>
</feature>
<dbReference type="Gene3D" id="1.10.1410.10">
    <property type="match status" value="1"/>
</dbReference>
<proteinExistence type="inferred from homology"/>
<gene>
    <name evidence="11" type="ORF">VTJ49DRAFT_7441</name>
</gene>
<feature type="domain" description="PAP-associated" evidence="9">
    <location>
        <begin position="486"/>
        <end position="540"/>
    </location>
</feature>
<evidence type="ECO:0000313" key="12">
    <source>
        <dbReference type="Proteomes" id="UP001583172"/>
    </source>
</evidence>
<dbReference type="PANTHER" id="PTHR12271:SF113">
    <property type="entry name" value="POLY(A) RNA POLYMERASE CID11"/>
    <property type="match status" value="1"/>
</dbReference>
<feature type="compositionally biased region" description="Polar residues" evidence="8">
    <location>
        <begin position="706"/>
        <end position="725"/>
    </location>
</feature>
<feature type="compositionally biased region" description="Polar residues" evidence="8">
    <location>
        <begin position="211"/>
        <end position="228"/>
    </location>
</feature>
<feature type="compositionally biased region" description="Polar residues" evidence="8">
    <location>
        <begin position="1203"/>
        <end position="1214"/>
    </location>
</feature>
<dbReference type="Pfam" id="PF22600">
    <property type="entry name" value="MTPAP-like_central"/>
    <property type="match status" value="1"/>
</dbReference>
<feature type="region of interest" description="Disordered" evidence="8">
    <location>
        <begin position="706"/>
        <end position="731"/>
    </location>
</feature>
<evidence type="ECO:0000256" key="4">
    <source>
        <dbReference type="ARBA" id="ARBA00012388"/>
    </source>
</evidence>
<dbReference type="InterPro" id="IPR054708">
    <property type="entry name" value="MTPAP-like_central"/>
</dbReference>
<keyword evidence="5" id="KW-0808">Transferase</keyword>
<evidence type="ECO:0000256" key="8">
    <source>
        <dbReference type="SAM" id="MobiDB-lite"/>
    </source>
</evidence>
<feature type="region of interest" description="Disordered" evidence="8">
    <location>
        <begin position="1010"/>
        <end position="1050"/>
    </location>
</feature>
<keyword evidence="6" id="KW-0479">Metal-binding</keyword>
<feature type="region of interest" description="Disordered" evidence="8">
    <location>
        <begin position="79"/>
        <end position="242"/>
    </location>
</feature>
<feature type="compositionally biased region" description="Low complexity" evidence="8">
    <location>
        <begin position="173"/>
        <end position="188"/>
    </location>
</feature>
<evidence type="ECO:0000256" key="7">
    <source>
        <dbReference type="ARBA" id="ARBA00022842"/>
    </source>
</evidence>
<dbReference type="Proteomes" id="UP001583172">
    <property type="component" value="Unassembled WGS sequence"/>
</dbReference>
<evidence type="ECO:0000259" key="10">
    <source>
        <dbReference type="Pfam" id="PF22600"/>
    </source>
</evidence>
<dbReference type="Pfam" id="PF03828">
    <property type="entry name" value="PAP_assoc"/>
    <property type="match status" value="1"/>
</dbReference>
<keyword evidence="7" id="KW-0460">Magnesium</keyword>
<feature type="compositionally biased region" description="Low complexity" evidence="8">
    <location>
        <begin position="97"/>
        <end position="122"/>
    </location>
</feature>
<feature type="region of interest" description="Disordered" evidence="8">
    <location>
        <begin position="601"/>
        <end position="645"/>
    </location>
</feature>
<dbReference type="InterPro" id="IPR002058">
    <property type="entry name" value="PAP_assoc"/>
</dbReference>